<dbReference type="GO" id="GO:0009736">
    <property type="term" value="P:cytokinin-activated signaling pathway"/>
    <property type="evidence" value="ECO:0007669"/>
    <property type="project" value="InterPro"/>
</dbReference>
<dbReference type="Pfam" id="PF00072">
    <property type="entry name" value="Response_reg"/>
    <property type="match status" value="1"/>
</dbReference>
<gene>
    <name evidence="6" type="ORF">H5410_036090</name>
</gene>
<dbReference type="InterPro" id="IPR045279">
    <property type="entry name" value="ARR-like"/>
</dbReference>
<dbReference type="PANTHER" id="PTHR43874">
    <property type="entry name" value="TWO-COMPONENT RESPONSE REGULATOR"/>
    <property type="match status" value="1"/>
</dbReference>
<reference evidence="6 7" key="1">
    <citation type="submission" date="2020-09" db="EMBL/GenBank/DDBJ databases">
        <title>De no assembly of potato wild relative species, Solanum commersonii.</title>
        <authorList>
            <person name="Cho K."/>
        </authorList>
    </citation>
    <scope>NUCLEOTIDE SEQUENCE [LARGE SCALE GENOMIC DNA]</scope>
    <source>
        <strain evidence="6">LZ3.2</strain>
        <tissue evidence="6">Leaf</tissue>
    </source>
</reference>
<evidence type="ECO:0000313" key="7">
    <source>
        <dbReference type="Proteomes" id="UP000824120"/>
    </source>
</evidence>
<accession>A0A9J5Y4E4</accession>
<comment type="caution">
    <text evidence="4">Lacks conserved residue(s) required for the propagation of feature annotation.</text>
</comment>
<proteinExistence type="predicted"/>
<evidence type="ECO:0000256" key="3">
    <source>
        <dbReference type="ARBA" id="ARBA00023163"/>
    </source>
</evidence>
<evidence type="ECO:0000259" key="5">
    <source>
        <dbReference type="PROSITE" id="PS50110"/>
    </source>
</evidence>
<evidence type="ECO:0000313" key="6">
    <source>
        <dbReference type="EMBL" id="KAG5594858.1"/>
    </source>
</evidence>
<evidence type="ECO:0000256" key="4">
    <source>
        <dbReference type="PROSITE-ProRule" id="PRU00169"/>
    </source>
</evidence>
<keyword evidence="7" id="KW-1185">Reference proteome</keyword>
<dbReference type="OrthoDB" id="1166721at2759"/>
<dbReference type="InterPro" id="IPR011006">
    <property type="entry name" value="CheY-like_superfamily"/>
</dbReference>
<organism evidence="6 7">
    <name type="scientific">Solanum commersonii</name>
    <name type="common">Commerson's wild potato</name>
    <name type="synonym">Commerson's nightshade</name>
    <dbReference type="NCBI Taxonomy" id="4109"/>
    <lineage>
        <taxon>Eukaryota</taxon>
        <taxon>Viridiplantae</taxon>
        <taxon>Streptophyta</taxon>
        <taxon>Embryophyta</taxon>
        <taxon>Tracheophyta</taxon>
        <taxon>Spermatophyta</taxon>
        <taxon>Magnoliopsida</taxon>
        <taxon>eudicotyledons</taxon>
        <taxon>Gunneridae</taxon>
        <taxon>Pentapetalae</taxon>
        <taxon>asterids</taxon>
        <taxon>lamiids</taxon>
        <taxon>Solanales</taxon>
        <taxon>Solanaceae</taxon>
        <taxon>Solanoideae</taxon>
        <taxon>Solaneae</taxon>
        <taxon>Solanum</taxon>
    </lineage>
</organism>
<dbReference type="GO" id="GO:0000160">
    <property type="term" value="P:phosphorelay signal transduction system"/>
    <property type="evidence" value="ECO:0007669"/>
    <property type="project" value="UniProtKB-KW"/>
</dbReference>
<dbReference type="Proteomes" id="UP000824120">
    <property type="component" value="Chromosome 7"/>
</dbReference>
<comment type="caution">
    <text evidence="6">The sequence shown here is derived from an EMBL/GenBank/DDBJ whole genome shotgun (WGS) entry which is preliminary data.</text>
</comment>
<dbReference type="AlphaFoldDB" id="A0A9J5Y4E4"/>
<dbReference type="EMBL" id="JACXVP010000007">
    <property type="protein sequence ID" value="KAG5594858.1"/>
    <property type="molecule type" value="Genomic_DNA"/>
</dbReference>
<feature type="domain" description="Response regulatory" evidence="5">
    <location>
        <begin position="13"/>
        <end position="111"/>
    </location>
</feature>
<dbReference type="Gene3D" id="3.40.50.2300">
    <property type="match status" value="1"/>
</dbReference>
<keyword evidence="1" id="KW-0902">Two-component regulatory system</keyword>
<keyword evidence="3" id="KW-0804">Transcription</keyword>
<dbReference type="PROSITE" id="PS50110">
    <property type="entry name" value="RESPONSE_REGULATORY"/>
    <property type="match status" value="1"/>
</dbReference>
<protein>
    <recommendedName>
        <fullName evidence="5">Response regulatory domain-containing protein</fullName>
    </recommendedName>
</protein>
<evidence type="ECO:0000256" key="2">
    <source>
        <dbReference type="ARBA" id="ARBA00023015"/>
    </source>
</evidence>
<evidence type="ECO:0000256" key="1">
    <source>
        <dbReference type="ARBA" id="ARBA00023012"/>
    </source>
</evidence>
<keyword evidence="2" id="KW-0805">Transcription regulation</keyword>
<dbReference type="PANTHER" id="PTHR43874:SF19">
    <property type="entry name" value="RESPONSE REGULATOR 23-RELATED"/>
    <property type="match status" value="1"/>
</dbReference>
<dbReference type="SUPFAM" id="SSF52172">
    <property type="entry name" value="CheY-like"/>
    <property type="match status" value="1"/>
</dbReference>
<name>A0A9J5Y4E4_SOLCO</name>
<dbReference type="InterPro" id="IPR001789">
    <property type="entry name" value="Sig_transdc_resp-reg_receiver"/>
</dbReference>
<sequence length="111" mass="12742">MEVQNSEFFEQIRTLVVDDDGNCLLIIATLLKQSKFEVTIVKSAKYALSVLRSSGLSFDLVITKVHMPEMNDFQLQQEIAKDFGIPIVCEFIIFYILHKTRISFLFKTFGS</sequence>